<gene>
    <name evidence="2" type="ORF">QYE76_043501</name>
</gene>
<keyword evidence="3" id="KW-1185">Reference proteome</keyword>
<feature type="compositionally biased region" description="Polar residues" evidence="1">
    <location>
        <begin position="23"/>
        <end position="36"/>
    </location>
</feature>
<protein>
    <submittedName>
        <fullName evidence="2">Uncharacterized protein</fullName>
    </submittedName>
</protein>
<evidence type="ECO:0000313" key="2">
    <source>
        <dbReference type="EMBL" id="KAK1682653.1"/>
    </source>
</evidence>
<dbReference type="EMBL" id="JAUUTY010000002">
    <property type="protein sequence ID" value="KAK1682653.1"/>
    <property type="molecule type" value="Genomic_DNA"/>
</dbReference>
<sequence>MPIANTESSPVVEASRRADSGRRCSTTNGDQASQHRVASVLAVVEPSRRADGGHWCSTTIGSVASSSTKVERALSALPSSALELASSVAHSLPLPATVPHQHQGLLTAPPLSLRGG</sequence>
<organism evidence="2 3">
    <name type="scientific">Lolium multiflorum</name>
    <name type="common">Italian ryegrass</name>
    <name type="synonym">Lolium perenne subsp. multiflorum</name>
    <dbReference type="NCBI Taxonomy" id="4521"/>
    <lineage>
        <taxon>Eukaryota</taxon>
        <taxon>Viridiplantae</taxon>
        <taxon>Streptophyta</taxon>
        <taxon>Embryophyta</taxon>
        <taxon>Tracheophyta</taxon>
        <taxon>Spermatophyta</taxon>
        <taxon>Magnoliopsida</taxon>
        <taxon>Liliopsida</taxon>
        <taxon>Poales</taxon>
        <taxon>Poaceae</taxon>
        <taxon>BOP clade</taxon>
        <taxon>Pooideae</taxon>
        <taxon>Poodae</taxon>
        <taxon>Poeae</taxon>
        <taxon>Poeae Chloroplast Group 2 (Poeae type)</taxon>
        <taxon>Loliodinae</taxon>
        <taxon>Loliinae</taxon>
        <taxon>Lolium</taxon>
    </lineage>
</organism>
<evidence type="ECO:0000313" key="3">
    <source>
        <dbReference type="Proteomes" id="UP001231189"/>
    </source>
</evidence>
<evidence type="ECO:0000256" key="1">
    <source>
        <dbReference type="SAM" id="MobiDB-lite"/>
    </source>
</evidence>
<feature type="region of interest" description="Disordered" evidence="1">
    <location>
        <begin position="1"/>
        <end position="36"/>
    </location>
</feature>
<proteinExistence type="predicted"/>
<comment type="caution">
    <text evidence="2">The sequence shown here is derived from an EMBL/GenBank/DDBJ whole genome shotgun (WGS) entry which is preliminary data.</text>
</comment>
<name>A0AAD8WY93_LOLMU</name>
<reference evidence="2" key="1">
    <citation type="submission" date="2023-07" db="EMBL/GenBank/DDBJ databases">
        <title>A chromosome-level genome assembly of Lolium multiflorum.</title>
        <authorList>
            <person name="Chen Y."/>
            <person name="Copetti D."/>
            <person name="Kolliker R."/>
            <person name="Studer B."/>
        </authorList>
    </citation>
    <scope>NUCLEOTIDE SEQUENCE</scope>
    <source>
        <strain evidence="2">02402/16</strain>
        <tissue evidence="2">Leaf</tissue>
    </source>
</reference>
<accession>A0AAD8WY93</accession>
<dbReference type="AlphaFoldDB" id="A0AAD8WY93"/>
<dbReference type="Proteomes" id="UP001231189">
    <property type="component" value="Unassembled WGS sequence"/>
</dbReference>